<accession>Q0IPY2</accession>
<sequence length="94" mass="10554">MDGSTVASAEKHKGMASGQSSSDCSRKAIVAKKLPEDQNQDLPYDSGDSNFDRSELNRNNWSEKEKSKYVQAMSINRKNFTMISRYLGTKSIKE</sequence>
<dbReference type="KEGG" id="dosa:Os12g0160300"/>
<reference evidence="3" key="2">
    <citation type="journal article" date="2008" name="Nucleic Acids Res.">
        <title>The rice annotation project database (RAP-DB): 2008 update.</title>
        <authorList>
            <consortium name="The rice annotation project (RAP)"/>
        </authorList>
    </citation>
    <scope>GENOME REANNOTATION</scope>
    <source>
        <strain evidence="3">cv. Nipponbare</strain>
    </source>
</reference>
<protein>
    <submittedName>
        <fullName evidence="2">Os12g0160300 protein</fullName>
    </submittedName>
</protein>
<dbReference type="InterPro" id="IPR009057">
    <property type="entry name" value="Homeodomain-like_sf"/>
</dbReference>
<reference evidence="2 3" key="1">
    <citation type="journal article" date="2005" name="Nature">
        <title>The map-based sequence of the rice genome.</title>
        <authorList>
            <consortium name="International rice genome sequencing project (IRGSP)"/>
            <person name="Matsumoto T."/>
            <person name="Wu J."/>
            <person name="Kanamori H."/>
            <person name="Katayose Y."/>
            <person name="Fujisawa M."/>
            <person name="Namiki N."/>
            <person name="Mizuno H."/>
            <person name="Yamamoto K."/>
            <person name="Antonio B.A."/>
            <person name="Baba T."/>
            <person name="Sakata K."/>
            <person name="Nagamura Y."/>
            <person name="Aoki H."/>
            <person name="Arikawa K."/>
            <person name="Arita K."/>
            <person name="Bito T."/>
            <person name="Chiden Y."/>
            <person name="Fujitsuka N."/>
            <person name="Fukunaka R."/>
            <person name="Hamada M."/>
            <person name="Harada C."/>
            <person name="Hayashi A."/>
            <person name="Hijishita S."/>
            <person name="Honda M."/>
            <person name="Hosokawa S."/>
            <person name="Ichikawa Y."/>
            <person name="Idonuma A."/>
            <person name="Iijima M."/>
            <person name="Ikeda M."/>
            <person name="Ikeno M."/>
            <person name="Ito K."/>
            <person name="Ito S."/>
            <person name="Ito T."/>
            <person name="Ito Y."/>
            <person name="Ito Y."/>
            <person name="Iwabuchi A."/>
            <person name="Kamiya K."/>
            <person name="Karasawa W."/>
            <person name="Kurita K."/>
            <person name="Katagiri S."/>
            <person name="Kikuta A."/>
            <person name="Kobayashi H."/>
            <person name="Kobayashi N."/>
            <person name="Machita K."/>
            <person name="Maehara T."/>
            <person name="Masukawa M."/>
            <person name="Mizubayashi T."/>
            <person name="Mukai Y."/>
            <person name="Nagasaki H."/>
            <person name="Nagata Y."/>
            <person name="Naito S."/>
            <person name="Nakashima M."/>
            <person name="Nakama Y."/>
            <person name="Nakamichi Y."/>
            <person name="Nakamura M."/>
            <person name="Meguro A."/>
            <person name="Negishi M."/>
            <person name="Ohta I."/>
            <person name="Ohta T."/>
            <person name="Okamoto M."/>
            <person name="Ono N."/>
            <person name="Saji S."/>
            <person name="Sakaguchi M."/>
            <person name="Sakai K."/>
            <person name="Shibata M."/>
            <person name="Shimokawa T."/>
            <person name="Song J."/>
            <person name="Takazaki Y."/>
            <person name="Terasawa K."/>
            <person name="Tsugane M."/>
            <person name="Tsuji K."/>
            <person name="Ueda S."/>
            <person name="Waki K."/>
            <person name="Yamagata H."/>
            <person name="Yamamoto M."/>
            <person name="Yamamoto S."/>
            <person name="Yamane H."/>
            <person name="Yoshiki S."/>
            <person name="Yoshihara R."/>
            <person name="Yukawa K."/>
            <person name="Zhong H."/>
            <person name="Yano M."/>
            <person name="Yuan Q."/>
            <person name="Ouyang S."/>
            <person name="Liu J."/>
            <person name="Jones K.M."/>
            <person name="Gansberger K."/>
            <person name="Moffat K."/>
            <person name="Hill J."/>
            <person name="Bera J."/>
            <person name="Fadrosh D."/>
            <person name="Jin S."/>
            <person name="Johri S."/>
            <person name="Kim M."/>
            <person name="Overton L."/>
            <person name="Reardon M."/>
            <person name="Tsitrin T."/>
            <person name="Vuong H."/>
            <person name="Weaver B."/>
            <person name="Ciecko A."/>
            <person name="Tallon L."/>
            <person name="Jackson J."/>
            <person name="Pai G."/>
            <person name="Aken S.V."/>
            <person name="Utterback T."/>
            <person name="Reidmuller S."/>
            <person name="Feldblyum T."/>
            <person name="Hsiao J."/>
            <person name="Zismann V."/>
            <person name="Iobst S."/>
            <person name="de Vazeille A.R."/>
            <person name="Buell C.R."/>
            <person name="Ying K."/>
            <person name="Li Y."/>
            <person name="Lu T."/>
            <person name="Huang Y."/>
            <person name="Zhao Q."/>
            <person name="Feng Q."/>
            <person name="Zhang L."/>
            <person name="Zhu J."/>
            <person name="Weng Q."/>
            <person name="Mu J."/>
            <person name="Lu Y."/>
            <person name="Fan D."/>
            <person name="Liu Y."/>
            <person name="Guan J."/>
            <person name="Zhang Y."/>
            <person name="Yu S."/>
            <person name="Liu X."/>
            <person name="Zhang Y."/>
            <person name="Hong G."/>
            <person name="Han B."/>
            <person name="Choisne N."/>
            <person name="Demange N."/>
            <person name="Orjeda G."/>
            <person name="Samain S."/>
            <person name="Cattolico L."/>
            <person name="Pelletier E."/>
            <person name="Couloux A."/>
            <person name="Segurens B."/>
            <person name="Wincker P."/>
            <person name="D'Hont A."/>
            <person name="Scarpelli C."/>
            <person name="Weissenbach J."/>
            <person name="Salanoubat M."/>
            <person name="Quetier F."/>
            <person name="Yu Y."/>
            <person name="Kim H.R."/>
            <person name="Rambo T."/>
            <person name="Currie J."/>
            <person name="Collura K."/>
            <person name="Luo M."/>
            <person name="Yang T."/>
            <person name="Ammiraju J.S.S."/>
            <person name="Engler F."/>
            <person name="Soderlund C."/>
            <person name="Wing R.A."/>
            <person name="Palmer L.E."/>
            <person name="de la Bastide M."/>
            <person name="Spiegel L."/>
            <person name="Nascimento L."/>
            <person name="Zutavern T."/>
            <person name="O'Shaughnessy A."/>
            <person name="Dike S."/>
            <person name="Dedhia N."/>
            <person name="Preston R."/>
            <person name="Balija V."/>
            <person name="McCombie W.R."/>
            <person name="Chow T."/>
            <person name="Chen H."/>
            <person name="Chung M."/>
            <person name="Chen C."/>
            <person name="Shaw J."/>
            <person name="Wu H."/>
            <person name="Hsiao K."/>
            <person name="Chao Y."/>
            <person name="Chu M."/>
            <person name="Cheng C."/>
            <person name="Hour A."/>
            <person name="Lee P."/>
            <person name="Lin S."/>
            <person name="Lin Y."/>
            <person name="Liou J."/>
            <person name="Liu S."/>
            <person name="Hsing Y."/>
            <person name="Raghuvanshi S."/>
            <person name="Mohanty A."/>
            <person name="Bharti A.K."/>
            <person name="Gaur A."/>
            <person name="Gupta V."/>
            <person name="Kumar D."/>
            <person name="Ravi V."/>
            <person name="Vij S."/>
            <person name="Kapur A."/>
            <person name="Khurana P."/>
            <person name="Khurana P."/>
            <person name="Khurana J.P."/>
            <person name="Tyagi A.K."/>
            <person name="Gaikwad K."/>
            <person name="Singh A."/>
            <person name="Dalal V."/>
            <person name="Srivastava S."/>
            <person name="Dixit A."/>
            <person name="Pal A.K."/>
            <person name="Ghazi I.A."/>
            <person name="Yadav M."/>
            <person name="Pandit A."/>
            <person name="Bhargava A."/>
            <person name="Sureshbabu K."/>
            <person name="Batra K."/>
            <person name="Sharma T.R."/>
            <person name="Mohapatra T."/>
            <person name="Singh N.K."/>
            <person name="Messing J."/>
            <person name="Nelson A.B."/>
            <person name="Fuks G."/>
            <person name="Kavchok S."/>
            <person name="Keizer G."/>
            <person name="Linton E."/>
            <person name="Llaca V."/>
            <person name="Song R."/>
            <person name="Tanyolac B."/>
            <person name="Young S."/>
            <person name="Ho-Il K."/>
            <person name="Hahn J.H."/>
            <person name="Sangsakoo G."/>
            <person name="Vanavichit A."/>
            <person name="de Mattos Luiz.A.T."/>
            <person name="Zimmer P.D."/>
            <person name="Malone G."/>
            <person name="Dellagostin O."/>
            <person name="de Oliveira A.C."/>
            <person name="Bevan M."/>
            <person name="Bancroft I."/>
            <person name="Minx P."/>
            <person name="Cordum H."/>
            <person name="Wilson R."/>
            <person name="Cheng Z."/>
            <person name="Jin W."/>
            <person name="Jiang J."/>
            <person name="Leong S.A."/>
            <person name="Iwama H."/>
            <person name="Gojobori T."/>
            <person name="Itoh T."/>
            <person name="Niimura Y."/>
            <person name="Fujii Y."/>
            <person name="Habara T."/>
            <person name="Sakai H."/>
            <person name="Sato Y."/>
            <person name="Wilson G."/>
            <person name="Kumar K."/>
            <person name="McCouch S."/>
            <person name="Juretic N."/>
            <person name="Hoen D."/>
            <person name="Wright S."/>
            <person name="Bruskiewich R."/>
            <person name="Bureau T."/>
            <person name="Miyao A."/>
            <person name="Hirochika H."/>
            <person name="Nishikawa T."/>
            <person name="Kadowaki K."/>
            <person name="Sugiura M."/>
            <person name="Burr B."/>
            <person name="Sasaki T."/>
        </authorList>
    </citation>
    <scope>NUCLEOTIDE SEQUENCE [LARGE SCALE GENOMIC DNA]</scope>
    <source>
        <strain evidence="3">cv. Nipponbare</strain>
    </source>
</reference>
<dbReference type="Proteomes" id="UP000000763">
    <property type="component" value="Chromosome 12"/>
</dbReference>
<gene>
    <name evidence="2" type="ordered locus">Os12g0160300</name>
</gene>
<evidence type="ECO:0000256" key="1">
    <source>
        <dbReference type="SAM" id="MobiDB-lite"/>
    </source>
</evidence>
<proteinExistence type="predicted"/>
<name>Q0IPY2_ORYSJ</name>
<organism evidence="2 3">
    <name type="scientific">Oryza sativa subsp. japonica</name>
    <name type="common">Rice</name>
    <dbReference type="NCBI Taxonomy" id="39947"/>
    <lineage>
        <taxon>Eukaryota</taxon>
        <taxon>Viridiplantae</taxon>
        <taxon>Streptophyta</taxon>
        <taxon>Embryophyta</taxon>
        <taxon>Tracheophyta</taxon>
        <taxon>Spermatophyta</taxon>
        <taxon>Magnoliopsida</taxon>
        <taxon>Liliopsida</taxon>
        <taxon>Poales</taxon>
        <taxon>Poaceae</taxon>
        <taxon>BOP clade</taxon>
        <taxon>Oryzoideae</taxon>
        <taxon>Oryzeae</taxon>
        <taxon>Oryzinae</taxon>
        <taxon>Oryza</taxon>
        <taxon>Oryza sativa</taxon>
    </lineage>
</organism>
<evidence type="ECO:0000313" key="2">
    <source>
        <dbReference type="EMBL" id="BAF29233.1"/>
    </source>
</evidence>
<evidence type="ECO:0000313" key="3">
    <source>
        <dbReference type="Proteomes" id="UP000000763"/>
    </source>
</evidence>
<dbReference type="SUPFAM" id="SSF46689">
    <property type="entry name" value="Homeodomain-like"/>
    <property type="match status" value="1"/>
</dbReference>
<feature type="compositionally biased region" description="Basic and acidic residues" evidence="1">
    <location>
        <begin position="50"/>
        <end position="66"/>
    </location>
</feature>
<dbReference type="AlphaFoldDB" id="Q0IPY2"/>
<feature type="region of interest" description="Disordered" evidence="1">
    <location>
        <begin position="1"/>
        <end position="66"/>
    </location>
</feature>
<dbReference type="EMBL" id="AP008218">
    <property type="protein sequence ID" value="BAF29233.1"/>
    <property type="molecule type" value="Genomic_DNA"/>
</dbReference>
<dbReference type="Gene3D" id="1.10.10.60">
    <property type="entry name" value="Homeodomain-like"/>
    <property type="match status" value="1"/>
</dbReference>